<organism evidence="3 4">
    <name type="scientific">Flavobacterium album</name>
    <dbReference type="NCBI Taxonomy" id="2175091"/>
    <lineage>
        <taxon>Bacteria</taxon>
        <taxon>Pseudomonadati</taxon>
        <taxon>Bacteroidota</taxon>
        <taxon>Flavobacteriia</taxon>
        <taxon>Flavobacteriales</taxon>
        <taxon>Flavobacteriaceae</taxon>
        <taxon>Flavobacterium</taxon>
    </lineage>
</organism>
<dbReference type="AlphaFoldDB" id="A0A2S1QWW1"/>
<dbReference type="Pfam" id="PF18962">
    <property type="entry name" value="Por_Secre_tail"/>
    <property type="match status" value="1"/>
</dbReference>
<gene>
    <name evidence="3" type="ORF">HYN59_07075</name>
</gene>
<keyword evidence="1" id="KW-0732">Signal</keyword>
<dbReference type="InterPro" id="IPR026444">
    <property type="entry name" value="Secre_tail"/>
</dbReference>
<feature type="domain" description="Secretion system C-terminal sorting" evidence="2">
    <location>
        <begin position="684"/>
        <end position="748"/>
    </location>
</feature>
<dbReference type="NCBIfam" id="TIGR04183">
    <property type="entry name" value="Por_Secre_tail"/>
    <property type="match status" value="1"/>
</dbReference>
<dbReference type="KEGG" id="falb:HYN59_07075"/>
<name>A0A2S1QWW1_9FLAO</name>
<evidence type="ECO:0000313" key="3">
    <source>
        <dbReference type="EMBL" id="AWH84900.1"/>
    </source>
</evidence>
<reference evidence="3 4" key="1">
    <citation type="submission" date="2018-04" db="EMBL/GenBank/DDBJ databases">
        <title>Genome sequencing of Flavobacterium sp. HYN0059.</title>
        <authorList>
            <person name="Yi H."/>
            <person name="Baek C."/>
        </authorList>
    </citation>
    <scope>NUCLEOTIDE SEQUENCE [LARGE SCALE GENOMIC DNA]</scope>
    <source>
        <strain evidence="3 4">HYN0059</strain>
    </source>
</reference>
<dbReference type="SUPFAM" id="SSF50494">
    <property type="entry name" value="Trypsin-like serine proteases"/>
    <property type="match status" value="1"/>
</dbReference>
<accession>A0A2S1QWW1</accession>
<dbReference type="PANTHER" id="PTHR36234:SF5">
    <property type="entry name" value="LYSYL ENDOPEPTIDASE"/>
    <property type="match status" value="1"/>
</dbReference>
<evidence type="ECO:0000313" key="4">
    <source>
        <dbReference type="Proteomes" id="UP000244929"/>
    </source>
</evidence>
<dbReference type="RefSeq" id="WP_108777606.1">
    <property type="nucleotide sequence ID" value="NZ_CP029186.1"/>
</dbReference>
<evidence type="ECO:0000259" key="2">
    <source>
        <dbReference type="Pfam" id="PF18962"/>
    </source>
</evidence>
<evidence type="ECO:0000256" key="1">
    <source>
        <dbReference type="ARBA" id="ARBA00022729"/>
    </source>
</evidence>
<dbReference type="PANTHER" id="PTHR36234">
    <property type="entry name" value="LYSYL ENDOPEPTIDASE"/>
    <property type="match status" value="1"/>
</dbReference>
<dbReference type="InterPro" id="IPR009003">
    <property type="entry name" value="Peptidase_S1_PA"/>
</dbReference>
<sequence>MKLKFTFLLMLFVGIGYSQVTNEGKPASWKLHSLENLVPHTMPKFDLKALEAEDKANENRKDIPWRFGTEFLVDHNLQNSGKWHTLPNGDRIWRIRYLSKGAKTLNFLFSDFYMPKGGKVYLYNNDHTDLLGAYDEAQNNDERVLGTWLVKGEDIWIEYYEPLAVAGQGKLEIFKVIHGYRTSDGMTKAVDDDLNGSGACNYDVECYMGDIDGFKDVNKKGIALLITNNNSFCSGSLVNNTSNDGTPYLLTANHCYSNPAQWAFRFNWISPNPVCSGNEPSTTNAPNFYQTASGATLKAKRGGSDFCLVQITANLPSSWDLVWNGWDRTDTTPASTFGIHHPAGDIMKTCRDFDAPSPQVDGDGVSLWVIGSWDMGVTEGGSSGSPLFNNEGRIIGQLFYGEAACDGTQNNGQFDAFGRFAVSWDAGSTAATRLKEWLDPNNTGATMVDPYPAQETLALNAKMLIQDIGLQQCGTTISPVLRLINKGTEPLVSAQINYTLNDGTPAVYNWTGSLNSNQAADIELPQLNGASGENVLNVTLTLPNGGTDQDTSNNTATTTFMARVFDITNINLSLFTDYYSEETSWELRNEAGDVLYEGGGNYDSFQQYNETFELTEEGCYTFTIFDTEGDGICCAYGSGNYTLTTTGGTIVAEGGSFGESESISFRLQDTTGTGENSLKAAIKVYPNPSNGVFNITGSDSSLKYELFNVLGQQVKAGELAAGSGTLDISSAANGVYILKMADATGRQASYKLTKK</sequence>
<dbReference type="OrthoDB" id="9342482at2"/>
<protein>
    <submittedName>
        <fullName evidence="3">Secretion system protein Por</fullName>
    </submittedName>
</protein>
<keyword evidence="4" id="KW-1185">Reference proteome</keyword>
<dbReference type="Gene3D" id="2.40.10.10">
    <property type="entry name" value="Trypsin-like serine proteases"/>
    <property type="match status" value="2"/>
</dbReference>
<dbReference type="InterPro" id="IPR043504">
    <property type="entry name" value="Peptidase_S1_PA_chymotrypsin"/>
</dbReference>
<dbReference type="EMBL" id="CP029186">
    <property type="protein sequence ID" value="AWH84900.1"/>
    <property type="molecule type" value="Genomic_DNA"/>
</dbReference>
<dbReference type="Proteomes" id="UP000244929">
    <property type="component" value="Chromosome"/>
</dbReference>
<proteinExistence type="predicted"/>